<reference evidence="18 19" key="1">
    <citation type="journal article" date="2019" name="Emerg. Microbes Infect.">
        <title>Comprehensive subspecies identification of 175 nontuberculous mycobacteria species based on 7547 genomic profiles.</title>
        <authorList>
            <person name="Matsumoto Y."/>
            <person name="Kinjo T."/>
            <person name="Motooka D."/>
            <person name="Nabeya D."/>
            <person name="Jung N."/>
            <person name="Uechi K."/>
            <person name="Horii T."/>
            <person name="Iida T."/>
            <person name="Fujita J."/>
            <person name="Nakamura S."/>
        </authorList>
    </citation>
    <scope>NUCLEOTIDE SEQUENCE [LARGE SCALE GENOMIC DNA]</scope>
    <source>
        <strain evidence="18 19">JCM 6367</strain>
    </source>
</reference>
<feature type="transmembrane region" description="Helical" evidence="16">
    <location>
        <begin position="38"/>
        <end position="56"/>
    </location>
</feature>
<dbReference type="PANTHER" id="PTHR44758">
    <property type="entry name" value="NAD(P) TRANSHYDROGENASE SUBUNIT BETA"/>
    <property type="match status" value="1"/>
</dbReference>
<evidence type="ECO:0000256" key="3">
    <source>
        <dbReference type="ARBA" id="ARBA00007919"/>
    </source>
</evidence>
<evidence type="ECO:0000313" key="18">
    <source>
        <dbReference type="EMBL" id="BBY74366.1"/>
    </source>
</evidence>
<evidence type="ECO:0000256" key="11">
    <source>
        <dbReference type="ARBA" id="ARBA00022989"/>
    </source>
</evidence>
<feature type="transmembrane region" description="Helical" evidence="16">
    <location>
        <begin position="253"/>
        <end position="272"/>
    </location>
</feature>
<feature type="transmembrane region" description="Helical" evidence="16">
    <location>
        <begin position="228"/>
        <end position="247"/>
    </location>
</feature>
<dbReference type="InterPro" id="IPR012136">
    <property type="entry name" value="NADH_DH_b"/>
</dbReference>
<evidence type="ECO:0000256" key="13">
    <source>
        <dbReference type="ARBA" id="ARBA00023136"/>
    </source>
</evidence>
<dbReference type="PANTHER" id="PTHR44758:SF1">
    <property type="entry name" value="NAD(P) TRANSHYDROGENASE SUBUNIT BETA"/>
    <property type="match status" value="1"/>
</dbReference>
<dbReference type="EMBL" id="AP022598">
    <property type="protein sequence ID" value="BBY74366.1"/>
    <property type="molecule type" value="Genomic_DNA"/>
</dbReference>
<keyword evidence="9 15" id="KW-0521">NADP</keyword>
<evidence type="ECO:0000259" key="17">
    <source>
        <dbReference type="Pfam" id="PF02233"/>
    </source>
</evidence>
<feature type="transmembrane region" description="Helical" evidence="16">
    <location>
        <begin position="202"/>
        <end position="221"/>
    </location>
</feature>
<comment type="subcellular location">
    <subcellularLocation>
        <location evidence="2">Cell inner membrane</location>
        <topology evidence="2">Multi-pass membrane protein</topology>
    </subcellularLocation>
</comment>
<dbReference type="EC" id="7.1.1.1" evidence="4 15"/>
<evidence type="ECO:0000313" key="19">
    <source>
        <dbReference type="Proteomes" id="UP000466554"/>
    </source>
</evidence>
<evidence type="ECO:0000256" key="15">
    <source>
        <dbReference type="PIRNR" id="PIRNR000204"/>
    </source>
</evidence>
<evidence type="ECO:0000256" key="9">
    <source>
        <dbReference type="ARBA" id="ARBA00022857"/>
    </source>
</evidence>
<evidence type="ECO:0000256" key="2">
    <source>
        <dbReference type="ARBA" id="ARBA00004429"/>
    </source>
</evidence>
<comment type="function">
    <text evidence="1 15">The transhydrogenation between NADH and NADP is coupled to respiration and ATP hydrolysis and functions as a proton pump across the membrane.</text>
</comment>
<dbReference type="GO" id="GO:0005886">
    <property type="term" value="C:plasma membrane"/>
    <property type="evidence" value="ECO:0007669"/>
    <property type="project" value="UniProtKB-SubCell"/>
</dbReference>
<keyword evidence="8 16" id="KW-0812">Transmembrane</keyword>
<name>A0A7I7U1V4_MYCPF</name>
<evidence type="ECO:0000256" key="7">
    <source>
        <dbReference type="ARBA" id="ARBA00022519"/>
    </source>
</evidence>
<feature type="transmembrane region" description="Helical" evidence="16">
    <location>
        <begin position="6"/>
        <end position="26"/>
    </location>
</feature>
<feature type="domain" description="NADP transhydrogenase beta-like" evidence="17">
    <location>
        <begin position="9"/>
        <end position="472"/>
    </location>
</feature>
<evidence type="ECO:0000256" key="8">
    <source>
        <dbReference type="ARBA" id="ARBA00022692"/>
    </source>
</evidence>
<feature type="transmembrane region" description="Helical" evidence="16">
    <location>
        <begin position="178"/>
        <end position="196"/>
    </location>
</feature>
<feature type="transmembrane region" description="Helical" evidence="16">
    <location>
        <begin position="134"/>
        <end position="157"/>
    </location>
</feature>
<feature type="transmembrane region" description="Helical" evidence="16">
    <location>
        <begin position="62"/>
        <end position="81"/>
    </location>
</feature>
<sequence length="480" mass="49809">MFTLETAATAAYVVAALLFILALAGLSKHETSRAGNSFGIAGMAVALVATIALALARHIEPLGLALLVAAMAIGAGIGLWRAKIVEMTGMPELIALLHSFVGLAAVLVGWNGYLHVEGDPGGAEAAKLATEGMLGIHSGEVVIGVFIGAVTFTGSIVANLKLSAKMKSAPMMLPGKNILNVGALLVFAVLTVWFVIDPQLWLLVVVTVLALLLGWHLVASIGGGDMPVVVSMLNSYSGWAAAAAGFLLGNDLLIVTGALVGSSGAYLSYIMCKAMNRSFISVIAGGFGVESSGAGSDVDYGEHREITADGAAELLANARSVIITPGYGMAVAQAQYGVAELTRKLRERGVEVRFGIHPVAGRLPGHMNVLLAEAKVPYDIVLEMDEINDDFDGTDVVLVIGANDTVNPAASEDPGSPIAGMPVLTVWNAENVIVFKRSMASGYAGVQNPLFFRENTQMLFGDAKDRVDAINAALAVGDRV</sequence>
<dbReference type="AlphaFoldDB" id="A0A7I7U1V4"/>
<dbReference type="Pfam" id="PF02233">
    <property type="entry name" value="PNTB"/>
    <property type="match status" value="1"/>
</dbReference>
<dbReference type="NCBIfam" id="NF006974">
    <property type="entry name" value="PRK09444.1"/>
    <property type="match status" value="1"/>
</dbReference>
<dbReference type="PIRSF" id="PIRSF000204">
    <property type="entry name" value="PNTB"/>
    <property type="match status" value="1"/>
</dbReference>
<comment type="similarity">
    <text evidence="3 15">Belongs to the PNT beta subunit family.</text>
</comment>
<dbReference type="GO" id="GO:0008750">
    <property type="term" value="F:proton-translocating NAD(P)+ transhydrogenase activity"/>
    <property type="evidence" value="ECO:0007669"/>
    <property type="project" value="UniProtKB-EC"/>
</dbReference>
<keyword evidence="6 15" id="KW-1003">Cell membrane</keyword>
<dbReference type="Proteomes" id="UP000466554">
    <property type="component" value="Chromosome"/>
</dbReference>
<feature type="transmembrane region" description="Helical" evidence="16">
    <location>
        <begin position="93"/>
        <end position="114"/>
    </location>
</feature>
<comment type="catalytic activity">
    <reaction evidence="14 15">
        <text>NAD(+) + NADPH + H(+)(in) = NADH + NADP(+) + H(+)(out)</text>
        <dbReference type="Rhea" id="RHEA:47992"/>
        <dbReference type="ChEBI" id="CHEBI:15378"/>
        <dbReference type="ChEBI" id="CHEBI:57540"/>
        <dbReference type="ChEBI" id="CHEBI:57783"/>
        <dbReference type="ChEBI" id="CHEBI:57945"/>
        <dbReference type="ChEBI" id="CHEBI:58349"/>
        <dbReference type="EC" id="7.1.1.1"/>
    </reaction>
</comment>
<dbReference type="GO" id="GO:0050661">
    <property type="term" value="F:NADP binding"/>
    <property type="evidence" value="ECO:0007669"/>
    <property type="project" value="InterPro"/>
</dbReference>
<evidence type="ECO:0000256" key="12">
    <source>
        <dbReference type="ARBA" id="ARBA00023027"/>
    </source>
</evidence>
<evidence type="ECO:0000256" key="4">
    <source>
        <dbReference type="ARBA" id="ARBA00012943"/>
    </source>
</evidence>
<keyword evidence="10 15" id="KW-1278">Translocase</keyword>
<dbReference type="InterPro" id="IPR034300">
    <property type="entry name" value="PNTB-like"/>
</dbReference>
<dbReference type="Gene3D" id="3.40.50.1220">
    <property type="entry name" value="TPP-binding domain"/>
    <property type="match status" value="1"/>
</dbReference>
<evidence type="ECO:0000256" key="14">
    <source>
        <dbReference type="ARBA" id="ARBA00048202"/>
    </source>
</evidence>
<keyword evidence="13 15" id="KW-0472">Membrane</keyword>
<dbReference type="SUPFAM" id="SSF52467">
    <property type="entry name" value="DHS-like NAD/FAD-binding domain"/>
    <property type="match status" value="1"/>
</dbReference>
<organism evidence="18 19">
    <name type="scientific">Mycolicibacterium parafortuitum</name>
    <name type="common">Mycobacterium parafortuitum</name>
    <dbReference type="NCBI Taxonomy" id="39692"/>
    <lineage>
        <taxon>Bacteria</taxon>
        <taxon>Bacillati</taxon>
        <taxon>Actinomycetota</taxon>
        <taxon>Actinomycetes</taxon>
        <taxon>Mycobacteriales</taxon>
        <taxon>Mycobacteriaceae</taxon>
        <taxon>Mycolicibacterium</taxon>
    </lineage>
</organism>
<accession>A0A7I7U1V4</accession>
<evidence type="ECO:0000256" key="16">
    <source>
        <dbReference type="SAM" id="Phobius"/>
    </source>
</evidence>
<evidence type="ECO:0000256" key="10">
    <source>
        <dbReference type="ARBA" id="ARBA00022967"/>
    </source>
</evidence>
<dbReference type="InterPro" id="IPR029035">
    <property type="entry name" value="DHS-like_NAD/FAD-binding_dom"/>
</dbReference>
<keyword evidence="7 15" id="KW-0997">Cell inner membrane</keyword>
<dbReference type="RefSeq" id="WP_163765790.1">
    <property type="nucleotide sequence ID" value="NZ_AP022598.1"/>
</dbReference>
<proteinExistence type="inferred from homology"/>
<evidence type="ECO:0000256" key="5">
    <source>
        <dbReference type="ARBA" id="ARBA00014581"/>
    </source>
</evidence>
<evidence type="ECO:0000256" key="1">
    <source>
        <dbReference type="ARBA" id="ARBA00003943"/>
    </source>
</evidence>
<keyword evidence="12 15" id="KW-0520">NAD</keyword>
<dbReference type="FunFam" id="3.40.50.1220:FF:000002">
    <property type="entry name" value="NAD(P) transhydrogenase subunit beta"/>
    <property type="match status" value="1"/>
</dbReference>
<evidence type="ECO:0000256" key="6">
    <source>
        <dbReference type="ARBA" id="ARBA00022475"/>
    </source>
</evidence>
<gene>
    <name evidence="18" type="primary">pntB</name>
    <name evidence="18" type="ORF">MPRF_12650</name>
</gene>
<protein>
    <recommendedName>
        <fullName evidence="5 15">NAD(P) transhydrogenase subunit beta</fullName>
        <ecNumber evidence="4 15">7.1.1.1</ecNumber>
    </recommendedName>
    <alternativeName>
        <fullName evidence="15">Nicotinamide nucleotide transhydrogenase subunit beta</fullName>
    </alternativeName>
</protein>
<keyword evidence="11 16" id="KW-1133">Transmembrane helix</keyword>